<dbReference type="Proteomes" id="UP000622552">
    <property type="component" value="Unassembled WGS sequence"/>
</dbReference>
<protein>
    <submittedName>
        <fullName evidence="3">Uncharacterized protein</fullName>
    </submittedName>
</protein>
<accession>A0A8J7GAQ7</accession>
<feature type="region of interest" description="Disordered" evidence="1">
    <location>
        <begin position="76"/>
        <end position="133"/>
    </location>
</feature>
<evidence type="ECO:0000256" key="2">
    <source>
        <dbReference type="SAM" id="Phobius"/>
    </source>
</evidence>
<comment type="caution">
    <text evidence="3">The sequence shown here is derived from an EMBL/GenBank/DDBJ whole genome shotgun (WGS) entry which is preliminary data.</text>
</comment>
<reference evidence="3" key="1">
    <citation type="submission" date="2020-11" db="EMBL/GenBank/DDBJ databases">
        <title>Sequencing the genomes of 1000 actinobacteria strains.</title>
        <authorList>
            <person name="Klenk H.-P."/>
        </authorList>
    </citation>
    <scope>NUCLEOTIDE SEQUENCE</scope>
    <source>
        <strain evidence="3">DSM 45356</strain>
    </source>
</reference>
<organism evidence="3 4">
    <name type="scientific">Longispora fulva</name>
    <dbReference type="NCBI Taxonomy" id="619741"/>
    <lineage>
        <taxon>Bacteria</taxon>
        <taxon>Bacillati</taxon>
        <taxon>Actinomycetota</taxon>
        <taxon>Actinomycetes</taxon>
        <taxon>Micromonosporales</taxon>
        <taxon>Micromonosporaceae</taxon>
        <taxon>Longispora</taxon>
    </lineage>
</organism>
<evidence type="ECO:0000256" key="1">
    <source>
        <dbReference type="SAM" id="MobiDB-lite"/>
    </source>
</evidence>
<gene>
    <name evidence="3" type="ORF">IW245_001499</name>
</gene>
<dbReference type="AlphaFoldDB" id="A0A8J7GAQ7"/>
<keyword evidence="4" id="KW-1185">Reference proteome</keyword>
<evidence type="ECO:0000313" key="3">
    <source>
        <dbReference type="EMBL" id="MBG6135305.1"/>
    </source>
</evidence>
<proteinExistence type="predicted"/>
<feature type="compositionally biased region" description="Low complexity" evidence="1">
    <location>
        <begin position="90"/>
        <end position="108"/>
    </location>
</feature>
<dbReference type="RefSeq" id="WP_197002429.1">
    <property type="nucleotide sequence ID" value="NZ_BONS01000003.1"/>
</dbReference>
<name>A0A8J7GAQ7_9ACTN</name>
<feature type="transmembrane region" description="Helical" evidence="2">
    <location>
        <begin position="54"/>
        <end position="74"/>
    </location>
</feature>
<keyword evidence="2" id="KW-0472">Membrane</keyword>
<feature type="compositionally biased region" description="Low complexity" evidence="1">
    <location>
        <begin position="120"/>
        <end position="133"/>
    </location>
</feature>
<dbReference type="EMBL" id="JADOUF010000001">
    <property type="protein sequence ID" value="MBG6135305.1"/>
    <property type="molecule type" value="Genomic_DNA"/>
</dbReference>
<keyword evidence="2" id="KW-1133">Transmembrane helix</keyword>
<evidence type="ECO:0000313" key="4">
    <source>
        <dbReference type="Proteomes" id="UP000622552"/>
    </source>
</evidence>
<feature type="compositionally biased region" description="Pro residues" evidence="1">
    <location>
        <begin position="109"/>
        <end position="119"/>
    </location>
</feature>
<keyword evidence="2" id="KW-0812">Transmembrane</keyword>
<sequence>MSTPDDRPGSRLRVAPWLPPEHAVTGDDATRELPVAAGQDTVELGLVRRPRRRYAMVVLCGVIVLLAGVGLWTATRTDPRHDPVLPTPAAPVAAPATTRQAPATTGAPTPGPSPSPTPSRIPRTSAPPTTAGPTVTVLGAPDVAGQCAATTGGQARLRRPAQGPDAAIDNWSCADSLGLFLYGTDLTAACQRQHGRDAYAEFTNRDDATSWRCRR</sequence>